<dbReference type="AlphaFoldDB" id="A0A7M5V161"/>
<evidence type="ECO:0000313" key="3">
    <source>
        <dbReference type="Proteomes" id="UP000594262"/>
    </source>
</evidence>
<feature type="region of interest" description="Disordered" evidence="1">
    <location>
        <begin position="1"/>
        <end position="22"/>
    </location>
</feature>
<evidence type="ECO:0000313" key="2">
    <source>
        <dbReference type="EnsemblMetazoa" id="CLYHEMP007606.1"/>
    </source>
</evidence>
<dbReference type="EnsemblMetazoa" id="CLYHEMT007606.1">
    <property type="protein sequence ID" value="CLYHEMP007606.1"/>
    <property type="gene ID" value="CLYHEMG007606"/>
</dbReference>
<sequence>DSFREKSHQAKQHHANKSEINANISLRKIPRSGVSKFVENLHWSTKNVNLLIEIAESEPNSWIIDSKDAKTIIPGDIQPVQNPGKSWKKRLVYEDHTFNQSRTKAVYPMTHLFVDPKRFDDNQLKNGNIQRTVVRTGTPVSFVYLAHFENESTFNAMNEIFHLANLPELDAEFRNQFGLLRKKMSFIVDNGHGEDPSSQLTQMCLARIKHFLRFDTVSQRSFAEYHSKRNFVERVHSAENVVLSGHGPFPSKSIHKTVETGSIQHHQNMEAMASE</sequence>
<dbReference type="OrthoDB" id="5988483at2759"/>
<evidence type="ECO:0000256" key="1">
    <source>
        <dbReference type="SAM" id="MobiDB-lite"/>
    </source>
</evidence>
<protein>
    <submittedName>
        <fullName evidence="2">Uncharacterized protein</fullName>
    </submittedName>
</protein>
<dbReference type="Proteomes" id="UP000594262">
    <property type="component" value="Unplaced"/>
</dbReference>
<name>A0A7M5V161_9CNID</name>
<reference evidence="2" key="1">
    <citation type="submission" date="2021-01" db="UniProtKB">
        <authorList>
            <consortium name="EnsemblMetazoa"/>
        </authorList>
    </citation>
    <scope>IDENTIFICATION</scope>
</reference>
<proteinExistence type="predicted"/>
<organism evidence="2 3">
    <name type="scientific">Clytia hemisphaerica</name>
    <dbReference type="NCBI Taxonomy" id="252671"/>
    <lineage>
        <taxon>Eukaryota</taxon>
        <taxon>Metazoa</taxon>
        <taxon>Cnidaria</taxon>
        <taxon>Hydrozoa</taxon>
        <taxon>Hydroidolina</taxon>
        <taxon>Leptothecata</taxon>
        <taxon>Obeliida</taxon>
        <taxon>Clytiidae</taxon>
        <taxon>Clytia</taxon>
    </lineage>
</organism>
<keyword evidence="3" id="KW-1185">Reference proteome</keyword>
<accession>A0A7M5V161</accession>